<keyword evidence="4" id="KW-0902">Two-component regulatory system</keyword>
<dbReference type="EMBL" id="NESN01000003">
    <property type="protein sequence ID" value="PUE53508.1"/>
    <property type="molecule type" value="Genomic_DNA"/>
</dbReference>
<dbReference type="Gene3D" id="3.40.50.2300">
    <property type="match status" value="1"/>
</dbReference>
<dbReference type="InterPro" id="IPR001867">
    <property type="entry name" value="OmpR/PhoB-type_DNA-bd"/>
</dbReference>
<gene>
    <name evidence="12" type="ORF">B9Z37_08965</name>
</gene>
<keyword evidence="13" id="KW-1185">Reference proteome</keyword>
<dbReference type="InterPro" id="IPR036388">
    <property type="entry name" value="WH-like_DNA-bd_sf"/>
</dbReference>
<dbReference type="GO" id="GO:0032993">
    <property type="term" value="C:protein-DNA complex"/>
    <property type="evidence" value="ECO:0007669"/>
    <property type="project" value="TreeGrafter"/>
</dbReference>
<dbReference type="SMART" id="SM00862">
    <property type="entry name" value="Trans_reg_C"/>
    <property type="match status" value="1"/>
</dbReference>
<dbReference type="CDD" id="cd17624">
    <property type="entry name" value="REC_OmpR_PmrA-like"/>
    <property type="match status" value="1"/>
</dbReference>
<reference evidence="12 13" key="1">
    <citation type="submission" date="2017-04" db="EMBL/GenBank/DDBJ databases">
        <title>Unexpected and diverse lifestyles within the genus Limnohabitans.</title>
        <authorList>
            <person name="Kasalicky V."/>
            <person name="Mehrshad M."/>
            <person name="Andrei S.-A."/>
            <person name="Salcher M."/>
            <person name="Kratochvilova H."/>
            <person name="Simek K."/>
            <person name="Ghai R."/>
        </authorList>
    </citation>
    <scope>NUCLEOTIDE SEQUENCE [LARGE SCALE GENOMIC DNA]</scope>
    <source>
        <strain evidence="12 13">II-B4</strain>
    </source>
</reference>
<comment type="subcellular location">
    <subcellularLocation>
        <location evidence="1">Cytoplasm</location>
    </subcellularLocation>
</comment>
<dbReference type="SUPFAM" id="SSF52172">
    <property type="entry name" value="CheY-like"/>
    <property type="match status" value="1"/>
</dbReference>
<organism evidence="12 13">
    <name type="scientific">Limnohabitans parvus II-B4</name>
    <dbReference type="NCBI Taxonomy" id="1293052"/>
    <lineage>
        <taxon>Bacteria</taxon>
        <taxon>Pseudomonadati</taxon>
        <taxon>Pseudomonadota</taxon>
        <taxon>Betaproteobacteria</taxon>
        <taxon>Burkholderiales</taxon>
        <taxon>Comamonadaceae</taxon>
        <taxon>Limnohabitans</taxon>
    </lineage>
</organism>
<comment type="caution">
    <text evidence="12">The sequence shown here is derived from an EMBL/GenBank/DDBJ whole genome shotgun (WGS) entry which is preliminary data.</text>
</comment>
<dbReference type="InterPro" id="IPR039420">
    <property type="entry name" value="WalR-like"/>
</dbReference>
<dbReference type="PROSITE" id="PS51755">
    <property type="entry name" value="OMPR_PHOB"/>
    <property type="match status" value="1"/>
</dbReference>
<feature type="DNA-binding region" description="OmpR/PhoB-type" evidence="9">
    <location>
        <begin position="124"/>
        <end position="218"/>
    </location>
</feature>
<protein>
    <submittedName>
        <fullName evidence="12">DNA-binding response regulator</fullName>
    </submittedName>
</protein>
<feature type="modified residue" description="4-aspartylphosphate" evidence="8">
    <location>
        <position position="51"/>
    </location>
</feature>
<evidence type="ECO:0000256" key="2">
    <source>
        <dbReference type="ARBA" id="ARBA00022490"/>
    </source>
</evidence>
<evidence type="ECO:0000256" key="3">
    <source>
        <dbReference type="ARBA" id="ARBA00022553"/>
    </source>
</evidence>
<keyword evidence="2" id="KW-0963">Cytoplasm</keyword>
<evidence type="ECO:0000256" key="4">
    <source>
        <dbReference type="ARBA" id="ARBA00023012"/>
    </source>
</evidence>
<dbReference type="PANTHER" id="PTHR48111:SF35">
    <property type="entry name" value="TRANSCRIPTIONAL REGULATORY PROTEIN QSEB"/>
    <property type="match status" value="1"/>
</dbReference>
<dbReference type="GO" id="GO:0000976">
    <property type="term" value="F:transcription cis-regulatory region binding"/>
    <property type="evidence" value="ECO:0007669"/>
    <property type="project" value="TreeGrafter"/>
</dbReference>
<evidence type="ECO:0000313" key="12">
    <source>
        <dbReference type="EMBL" id="PUE53508.1"/>
    </source>
</evidence>
<feature type="domain" description="Response regulatory" evidence="10">
    <location>
        <begin position="2"/>
        <end position="116"/>
    </location>
</feature>
<dbReference type="Gene3D" id="1.10.10.10">
    <property type="entry name" value="Winged helix-like DNA-binding domain superfamily/Winged helix DNA-binding domain"/>
    <property type="match status" value="1"/>
</dbReference>
<dbReference type="AlphaFoldDB" id="A0A315E9K9"/>
<dbReference type="OrthoDB" id="9802426at2"/>
<dbReference type="SMART" id="SM00448">
    <property type="entry name" value="REC"/>
    <property type="match status" value="1"/>
</dbReference>
<keyword evidence="6 9" id="KW-0238">DNA-binding</keyword>
<dbReference type="PANTHER" id="PTHR48111">
    <property type="entry name" value="REGULATOR OF RPOS"/>
    <property type="match status" value="1"/>
</dbReference>
<evidence type="ECO:0000259" key="11">
    <source>
        <dbReference type="PROSITE" id="PS51755"/>
    </source>
</evidence>
<evidence type="ECO:0000256" key="7">
    <source>
        <dbReference type="ARBA" id="ARBA00023163"/>
    </source>
</evidence>
<feature type="domain" description="OmpR/PhoB-type" evidence="11">
    <location>
        <begin position="124"/>
        <end position="218"/>
    </location>
</feature>
<dbReference type="Gene3D" id="6.10.250.690">
    <property type="match status" value="1"/>
</dbReference>
<dbReference type="InterPro" id="IPR011006">
    <property type="entry name" value="CheY-like_superfamily"/>
</dbReference>
<evidence type="ECO:0000256" key="8">
    <source>
        <dbReference type="PROSITE-ProRule" id="PRU00169"/>
    </source>
</evidence>
<dbReference type="FunFam" id="1.10.10.10:FF:000005">
    <property type="entry name" value="Two-component system response regulator"/>
    <property type="match status" value="1"/>
</dbReference>
<evidence type="ECO:0000256" key="6">
    <source>
        <dbReference type="ARBA" id="ARBA00023125"/>
    </source>
</evidence>
<dbReference type="GO" id="GO:0005829">
    <property type="term" value="C:cytosol"/>
    <property type="evidence" value="ECO:0007669"/>
    <property type="project" value="TreeGrafter"/>
</dbReference>
<evidence type="ECO:0000256" key="5">
    <source>
        <dbReference type="ARBA" id="ARBA00023015"/>
    </source>
</evidence>
<dbReference type="Pfam" id="PF00072">
    <property type="entry name" value="Response_reg"/>
    <property type="match status" value="1"/>
</dbReference>
<dbReference type="RefSeq" id="WP_108312982.1">
    <property type="nucleotide sequence ID" value="NZ_NESN01000003.1"/>
</dbReference>
<dbReference type="Pfam" id="PF00486">
    <property type="entry name" value="Trans_reg_C"/>
    <property type="match status" value="1"/>
</dbReference>
<dbReference type="Proteomes" id="UP000250790">
    <property type="component" value="Unassembled WGS sequence"/>
</dbReference>
<evidence type="ECO:0000259" key="10">
    <source>
        <dbReference type="PROSITE" id="PS50110"/>
    </source>
</evidence>
<dbReference type="InterPro" id="IPR001789">
    <property type="entry name" value="Sig_transdc_resp-reg_receiver"/>
</dbReference>
<dbReference type="GO" id="GO:0000156">
    <property type="term" value="F:phosphorelay response regulator activity"/>
    <property type="evidence" value="ECO:0007669"/>
    <property type="project" value="TreeGrafter"/>
</dbReference>
<dbReference type="GO" id="GO:0006355">
    <property type="term" value="P:regulation of DNA-templated transcription"/>
    <property type="evidence" value="ECO:0007669"/>
    <property type="project" value="InterPro"/>
</dbReference>
<dbReference type="CDD" id="cd00383">
    <property type="entry name" value="trans_reg_C"/>
    <property type="match status" value="1"/>
</dbReference>
<keyword evidence="3 8" id="KW-0597">Phosphoprotein</keyword>
<dbReference type="PROSITE" id="PS50110">
    <property type="entry name" value="RESPONSE_REGULATORY"/>
    <property type="match status" value="1"/>
</dbReference>
<keyword evidence="5" id="KW-0805">Transcription regulation</keyword>
<proteinExistence type="predicted"/>
<name>A0A315E9K9_9BURK</name>
<evidence type="ECO:0000256" key="1">
    <source>
        <dbReference type="ARBA" id="ARBA00004496"/>
    </source>
</evidence>
<sequence length="232" mass="25751">MRVLLAEDDQLLGSGLRAGLQQQGFQVDWVRDGVAAQRELLTGVYQACVLDLGLPRQDGMQCLAAVRQQKITTPVLILTARDGVPHRIAGLDAGADDYLVKPVDLMELAARLRALVRRAHGVSEPTLEAGALRMDPASRQVWLGDRLIDLSLREYEVLQIFMLHAGRVLTRTQIEQQLYQWGTEVSSNTVEVHIYNLRKKLRSDVIETLRGVGYMLPQQVKPAPVTGHKGTA</sequence>
<evidence type="ECO:0000256" key="9">
    <source>
        <dbReference type="PROSITE-ProRule" id="PRU01091"/>
    </source>
</evidence>
<accession>A0A315E9K9</accession>
<evidence type="ECO:0000313" key="13">
    <source>
        <dbReference type="Proteomes" id="UP000250790"/>
    </source>
</evidence>
<keyword evidence="7" id="KW-0804">Transcription</keyword>
<dbReference type="FunFam" id="3.40.50.2300:FF:000002">
    <property type="entry name" value="DNA-binding response regulator PhoP"/>
    <property type="match status" value="1"/>
</dbReference>